<comment type="caution">
    <text evidence="1">The sequence shown here is derived from an EMBL/GenBank/DDBJ whole genome shotgun (WGS) entry which is preliminary data.</text>
</comment>
<evidence type="ECO:0000313" key="2">
    <source>
        <dbReference type="Proteomes" id="UP001433268"/>
    </source>
</evidence>
<accession>A0ABR1XA17</accession>
<name>A0ABR1XA17_9PEZI</name>
<sequence>MEGTQGHFVNDVLDKNGDMILRITYTTRKRGMWDDPYSKSFFVDSRSLRRASEKWGRMRINASRCGKECDLPIIHLHGDLKFHEILLNIIHGRFDKVALLSVDEGKGESIYETCMSIKLFQLSHLAFLAESLDELHLLRPWTPDWTAALPGGLARKTSSDTFPKLVEHVSFDKGAGFQIMGWRPYRIPSTLGLGKSRLKLSKDWAAGMHRRCIAGNATPAGKAACESKIEESIAQAQSSAIAADLKTEHHLLLHCGEQKRKLQELHEVFEKGMESGNEYYKTYQDLMPGCVYKDHDCCECGKHHIYGQFCQLCTRPDAEQAMCNSIILGSITHGYRQYIMEQIKYGWLRINEEKDKNKVESIEPGWSTASLDSHFRGLIDIKIYSLPELTNNEITTVYGKTHSDCNPSARIRAQLEKVMSSIADYRLGRQA</sequence>
<dbReference type="GeneID" id="92037551"/>
<proteinExistence type="predicted"/>
<dbReference type="RefSeq" id="XP_066674264.1">
    <property type="nucleotide sequence ID" value="XM_066804491.1"/>
</dbReference>
<dbReference type="EMBL" id="JAQQWN010000002">
    <property type="protein sequence ID" value="KAK8093491.1"/>
    <property type="molecule type" value="Genomic_DNA"/>
</dbReference>
<organism evidence="1 2">
    <name type="scientific">Apiospora hydei</name>
    <dbReference type="NCBI Taxonomy" id="1337664"/>
    <lineage>
        <taxon>Eukaryota</taxon>
        <taxon>Fungi</taxon>
        <taxon>Dikarya</taxon>
        <taxon>Ascomycota</taxon>
        <taxon>Pezizomycotina</taxon>
        <taxon>Sordariomycetes</taxon>
        <taxon>Xylariomycetidae</taxon>
        <taxon>Amphisphaeriales</taxon>
        <taxon>Apiosporaceae</taxon>
        <taxon>Apiospora</taxon>
    </lineage>
</organism>
<evidence type="ECO:0000313" key="1">
    <source>
        <dbReference type="EMBL" id="KAK8093491.1"/>
    </source>
</evidence>
<reference evidence="1 2" key="1">
    <citation type="submission" date="2023-01" db="EMBL/GenBank/DDBJ databases">
        <title>Analysis of 21 Apiospora genomes using comparative genomics revels a genus with tremendous synthesis potential of carbohydrate active enzymes and secondary metabolites.</title>
        <authorList>
            <person name="Sorensen T."/>
        </authorList>
    </citation>
    <scope>NUCLEOTIDE SEQUENCE [LARGE SCALE GENOMIC DNA]</scope>
    <source>
        <strain evidence="1 2">CBS 114990</strain>
    </source>
</reference>
<protein>
    <submittedName>
        <fullName evidence="1">Uncharacterized protein</fullName>
    </submittedName>
</protein>
<dbReference type="Proteomes" id="UP001433268">
    <property type="component" value="Unassembled WGS sequence"/>
</dbReference>
<gene>
    <name evidence="1" type="ORF">PG997_000176</name>
</gene>
<keyword evidence="2" id="KW-1185">Reference proteome</keyword>